<gene>
    <name evidence="1" type="ORF">APZ42_008661</name>
</gene>
<comment type="caution">
    <text evidence="1">The sequence shown here is derived from an EMBL/GenBank/DDBJ whole genome shotgun (WGS) entry which is preliminary data.</text>
</comment>
<reference evidence="1 2" key="1">
    <citation type="submission" date="2016-03" db="EMBL/GenBank/DDBJ databases">
        <title>EvidentialGene: Evidence-directed Construction of Genes on Genomes.</title>
        <authorList>
            <person name="Gilbert D.G."/>
            <person name="Choi J.-H."/>
            <person name="Mockaitis K."/>
            <person name="Colbourne J."/>
            <person name="Pfrender M."/>
        </authorList>
    </citation>
    <scope>NUCLEOTIDE SEQUENCE [LARGE SCALE GENOMIC DNA]</scope>
    <source>
        <strain evidence="1 2">Xinb3</strain>
        <tissue evidence="1">Complete organism</tissue>
    </source>
</reference>
<evidence type="ECO:0000313" key="2">
    <source>
        <dbReference type="Proteomes" id="UP000076858"/>
    </source>
</evidence>
<name>A0A164EHY1_9CRUS</name>
<accession>A0A164EHY1</accession>
<protein>
    <submittedName>
        <fullName evidence="1">Uncharacterized protein</fullName>
    </submittedName>
</protein>
<dbReference type="Proteomes" id="UP000076858">
    <property type="component" value="Unassembled WGS sequence"/>
</dbReference>
<feature type="non-terminal residue" evidence="1">
    <location>
        <position position="1"/>
    </location>
</feature>
<dbReference type="AlphaFoldDB" id="A0A164EHY1"/>
<organism evidence="1 2">
    <name type="scientific">Daphnia magna</name>
    <dbReference type="NCBI Taxonomy" id="35525"/>
    <lineage>
        <taxon>Eukaryota</taxon>
        <taxon>Metazoa</taxon>
        <taxon>Ecdysozoa</taxon>
        <taxon>Arthropoda</taxon>
        <taxon>Crustacea</taxon>
        <taxon>Branchiopoda</taxon>
        <taxon>Diplostraca</taxon>
        <taxon>Cladocera</taxon>
        <taxon>Anomopoda</taxon>
        <taxon>Daphniidae</taxon>
        <taxon>Daphnia</taxon>
    </lineage>
</organism>
<sequence>KKILFFVFPFRGGNKKLQVQPTQLITGLSCSRGQELLRSHSFVLFIHVLTSYTPRTYLCFICKEF</sequence>
<evidence type="ECO:0000313" key="1">
    <source>
        <dbReference type="EMBL" id="KZR96798.1"/>
    </source>
</evidence>
<proteinExistence type="predicted"/>
<dbReference type="EMBL" id="LRGB01023669">
    <property type="protein sequence ID" value="KZR96798.1"/>
    <property type="molecule type" value="Genomic_DNA"/>
</dbReference>
<keyword evidence="2" id="KW-1185">Reference proteome</keyword>